<name>A0A7J2U0Q9_9CREN</name>
<comment type="caution">
    <text evidence="1">The sequence shown here is derived from an EMBL/GenBank/DDBJ whole genome shotgun (WGS) entry which is preliminary data.</text>
</comment>
<proteinExistence type="predicted"/>
<reference evidence="1" key="1">
    <citation type="journal article" date="2020" name="mSystems">
        <title>Genome- and Community-Level Interaction Insights into Carbon Utilization and Element Cycling Functions of Hydrothermarchaeota in Hydrothermal Sediment.</title>
        <authorList>
            <person name="Zhou Z."/>
            <person name="Liu Y."/>
            <person name="Xu W."/>
            <person name="Pan J."/>
            <person name="Luo Z.H."/>
            <person name="Li M."/>
        </authorList>
    </citation>
    <scope>NUCLEOTIDE SEQUENCE [LARGE SCALE GENOMIC DNA]</scope>
    <source>
        <strain evidence="1">SpSt-125</strain>
    </source>
</reference>
<organism evidence="1">
    <name type="scientific">Ignisphaera aggregans</name>
    <dbReference type="NCBI Taxonomy" id="334771"/>
    <lineage>
        <taxon>Archaea</taxon>
        <taxon>Thermoproteota</taxon>
        <taxon>Thermoprotei</taxon>
        <taxon>Desulfurococcales</taxon>
        <taxon>Desulfurococcaceae</taxon>
        <taxon>Ignisphaera</taxon>
    </lineage>
</organism>
<accession>A0A7J2U0Q9</accession>
<evidence type="ECO:0000313" key="1">
    <source>
        <dbReference type="EMBL" id="HEM66364.1"/>
    </source>
</evidence>
<dbReference type="AlphaFoldDB" id="A0A7J2U0Q9"/>
<dbReference type="EMBL" id="DSEU01000009">
    <property type="protein sequence ID" value="HEM66364.1"/>
    <property type="molecule type" value="Genomic_DNA"/>
</dbReference>
<sequence length="93" mass="10840">MPSWHVHRFWCLRLGVSEYVCRRIDEVIDFGKEFKGYNVGHDWCRGSIGRFVLASLLFYHELGVNGVKAMILHCTLDRIESLLKEGFSHDEVL</sequence>
<protein>
    <submittedName>
        <fullName evidence="1">Uncharacterized protein</fullName>
    </submittedName>
</protein>
<gene>
    <name evidence="1" type="ORF">ENO26_02155</name>
</gene>